<evidence type="ECO:0000256" key="1">
    <source>
        <dbReference type="SAM" id="MobiDB-lite"/>
    </source>
</evidence>
<feature type="transmembrane region" description="Helical" evidence="2">
    <location>
        <begin position="311"/>
        <end position="334"/>
    </location>
</feature>
<dbReference type="InParanoid" id="A0A401GCS5"/>
<dbReference type="GeneID" id="38776877"/>
<dbReference type="AlphaFoldDB" id="A0A401GCS5"/>
<sequence>MHGNDRRLLAADCPCFFLISFELRKRLDASPTLCLLTLRPQLHRDRSFSQEYGTMFVLHFALVGVFLLVLGPQAVFSLFNSITFSAVEQCGNFSIYFSGGKLPAALPLTLTVVPFDSTPISIVLPASAWDNSTATGAAVNFLPLAAGVEFVASLDDARGVGTGLVSDVIQVQSSNDSTCLHQNETTRHYVVGDDLQQCAPFNVTYNSTVDSVPTIRGFVPRGASFAVNQTESDDQAGTAIYIMDVFRELQTVLLLSNNATGYRETTALLAIGGDSMSSTSCIPLFVPNATTTASSMEAIKSKSKGLTKGDIIAIAVVPGTIALAIIVVVAVLLYRRRKARMTRMANMRNGSWEIVESPDVEGPPVSFARGDAEDLQDLPSSTAWDQKESPQLFTPMADIREDGADTARFVKNPLYTDPDMSFVSMSSFSPSNSISSSLVLSVHSSSSSARGCLASSAPFAVSLPSNPRAFRHSDGVKRSLSRRRSSRSRVVPTSPTSSISTTDIEHILDMATMYSADAIENPNLPLPPPLPVQDTARTSAYFAGRQSIPVSFSFSVERDSLQQPAMPTLHQPTGPSPLANTIPESAASPVRSTQLVTVHTRRASTPLTYREPPTAPLPTSPLPSPMLSPLHGGLRPPNDSDGDLRLSTSSAMYSVDFAPGTLQSFQLVSPPGGPQRDSLQV</sequence>
<keyword evidence="4" id="KW-1185">Reference proteome</keyword>
<accession>A0A401GCS5</accession>
<evidence type="ECO:0000256" key="2">
    <source>
        <dbReference type="SAM" id="Phobius"/>
    </source>
</evidence>
<feature type="compositionally biased region" description="Pro residues" evidence="1">
    <location>
        <begin position="613"/>
        <end position="626"/>
    </location>
</feature>
<name>A0A401GCS5_9APHY</name>
<keyword evidence="2" id="KW-0472">Membrane</keyword>
<comment type="caution">
    <text evidence="3">The sequence shown here is derived from an EMBL/GenBank/DDBJ whole genome shotgun (WGS) entry which is preliminary data.</text>
</comment>
<dbReference type="EMBL" id="BFAD01000002">
    <property type="protein sequence ID" value="GBE79960.1"/>
    <property type="molecule type" value="Genomic_DNA"/>
</dbReference>
<keyword evidence="2" id="KW-1133">Transmembrane helix</keyword>
<dbReference type="RefSeq" id="XP_027610873.1">
    <property type="nucleotide sequence ID" value="XM_027755072.1"/>
</dbReference>
<feature type="region of interest" description="Disordered" evidence="1">
    <location>
        <begin position="607"/>
        <end position="646"/>
    </location>
</feature>
<protein>
    <submittedName>
        <fullName evidence="3">Uncharacterized protein</fullName>
    </submittedName>
</protein>
<dbReference type="OrthoDB" id="3266941at2759"/>
<gene>
    <name evidence="3" type="ORF">SCP_0211620</name>
</gene>
<proteinExistence type="predicted"/>
<feature type="transmembrane region" description="Helical" evidence="2">
    <location>
        <begin position="56"/>
        <end position="79"/>
    </location>
</feature>
<dbReference type="Proteomes" id="UP000287166">
    <property type="component" value="Unassembled WGS sequence"/>
</dbReference>
<organism evidence="3 4">
    <name type="scientific">Sparassis crispa</name>
    <dbReference type="NCBI Taxonomy" id="139825"/>
    <lineage>
        <taxon>Eukaryota</taxon>
        <taxon>Fungi</taxon>
        <taxon>Dikarya</taxon>
        <taxon>Basidiomycota</taxon>
        <taxon>Agaricomycotina</taxon>
        <taxon>Agaricomycetes</taxon>
        <taxon>Polyporales</taxon>
        <taxon>Sparassidaceae</taxon>
        <taxon>Sparassis</taxon>
    </lineage>
</organism>
<feature type="region of interest" description="Disordered" evidence="1">
    <location>
        <begin position="468"/>
        <end position="499"/>
    </location>
</feature>
<reference evidence="3 4" key="1">
    <citation type="journal article" date="2018" name="Sci. Rep.">
        <title>Genome sequence of the cauliflower mushroom Sparassis crispa (Hanabiratake) and its association with beneficial usage.</title>
        <authorList>
            <person name="Kiyama R."/>
            <person name="Furutani Y."/>
            <person name="Kawaguchi K."/>
            <person name="Nakanishi T."/>
        </authorList>
    </citation>
    <scope>NUCLEOTIDE SEQUENCE [LARGE SCALE GENOMIC DNA]</scope>
</reference>
<keyword evidence="2" id="KW-0812">Transmembrane</keyword>
<evidence type="ECO:0000313" key="3">
    <source>
        <dbReference type="EMBL" id="GBE79960.1"/>
    </source>
</evidence>
<evidence type="ECO:0000313" key="4">
    <source>
        <dbReference type="Proteomes" id="UP000287166"/>
    </source>
</evidence>
<feature type="compositionally biased region" description="Low complexity" evidence="1">
    <location>
        <begin position="488"/>
        <end position="499"/>
    </location>
</feature>